<keyword evidence="2" id="KW-0732">Signal</keyword>
<keyword evidence="5" id="KW-1185">Reference proteome</keyword>
<dbReference type="EMBL" id="JBHUNE010000001">
    <property type="protein sequence ID" value="MFD2757010.1"/>
    <property type="molecule type" value="Genomic_DNA"/>
</dbReference>
<accession>A0ABW5UUU8</accession>
<dbReference type="PANTHER" id="PTHR30535:SF4">
    <property type="entry name" value="HEMIN-BINDING PERIPLASMIC PROTEIN HMUT"/>
    <property type="match status" value="1"/>
</dbReference>
<sequence length="338" mass="34374">MPRSRPAAIALTLTALHLTGCATATGATDETSAASAIDVEIPDAWHVVEGDAQPTAVADPQLPVSVTDATGAEVEIDDISRIIVAGDDVAEILGALGLGDYVYAAPADGASQIALDAPVQYEFSQATGTEGLLSIEGTLFIGNNPRRHGDVAEQFRDAGIDAVVYDDQQSTADKIRAVASYIGAPEAGEEIASAVEEQLTQAASLSEQIGDLRVLQVTSSGAGGANAVVGTGTAGADIADAIGFTSIGVDSGLRGYSVAYSDEGLLSTQPDAILVGTADLEEWGGVDGFIEAFPTLIDTPAWQNDRIYVMPSTQIKISGPALGTGALALAEALAADSE</sequence>
<dbReference type="Gene3D" id="3.40.50.1980">
    <property type="entry name" value="Nitrogenase molybdenum iron protein domain"/>
    <property type="match status" value="2"/>
</dbReference>
<evidence type="ECO:0000259" key="3">
    <source>
        <dbReference type="PROSITE" id="PS50983"/>
    </source>
</evidence>
<protein>
    <submittedName>
        <fullName evidence="4">ABC transporter substrate-binding protein</fullName>
    </submittedName>
</protein>
<reference evidence="5" key="1">
    <citation type="journal article" date="2019" name="Int. J. Syst. Evol. Microbiol.">
        <title>The Global Catalogue of Microorganisms (GCM) 10K type strain sequencing project: providing services to taxonomists for standard genome sequencing and annotation.</title>
        <authorList>
            <consortium name="The Broad Institute Genomics Platform"/>
            <consortium name="The Broad Institute Genome Sequencing Center for Infectious Disease"/>
            <person name="Wu L."/>
            <person name="Ma J."/>
        </authorList>
    </citation>
    <scope>NUCLEOTIDE SEQUENCE [LARGE SCALE GENOMIC DNA]</scope>
    <source>
        <strain evidence="5">TISTR 1514</strain>
    </source>
</reference>
<name>A0ABW5UUU8_9MICO</name>
<dbReference type="PROSITE" id="PS50983">
    <property type="entry name" value="FE_B12_PBP"/>
    <property type="match status" value="1"/>
</dbReference>
<evidence type="ECO:0000313" key="5">
    <source>
        <dbReference type="Proteomes" id="UP001597492"/>
    </source>
</evidence>
<gene>
    <name evidence="4" type="ORF">ACFSW7_01300</name>
</gene>
<dbReference type="InterPro" id="IPR050902">
    <property type="entry name" value="ABC_Transporter_SBP"/>
</dbReference>
<dbReference type="Proteomes" id="UP001597492">
    <property type="component" value="Unassembled WGS sequence"/>
</dbReference>
<comment type="caution">
    <text evidence="4">The sequence shown here is derived from an EMBL/GenBank/DDBJ whole genome shotgun (WGS) entry which is preliminary data.</text>
</comment>
<dbReference type="Pfam" id="PF01497">
    <property type="entry name" value="Peripla_BP_2"/>
    <property type="match status" value="1"/>
</dbReference>
<evidence type="ECO:0000256" key="1">
    <source>
        <dbReference type="ARBA" id="ARBA00008814"/>
    </source>
</evidence>
<organism evidence="4 5">
    <name type="scientific">Gulosibacter faecalis</name>
    <dbReference type="NCBI Taxonomy" id="272240"/>
    <lineage>
        <taxon>Bacteria</taxon>
        <taxon>Bacillati</taxon>
        <taxon>Actinomycetota</taxon>
        <taxon>Actinomycetes</taxon>
        <taxon>Micrococcales</taxon>
        <taxon>Microbacteriaceae</taxon>
        <taxon>Gulosibacter</taxon>
    </lineage>
</organism>
<dbReference type="SUPFAM" id="SSF53807">
    <property type="entry name" value="Helical backbone' metal receptor"/>
    <property type="match status" value="1"/>
</dbReference>
<evidence type="ECO:0000313" key="4">
    <source>
        <dbReference type="EMBL" id="MFD2757010.1"/>
    </source>
</evidence>
<feature type="domain" description="Fe/B12 periplasmic-binding" evidence="3">
    <location>
        <begin position="81"/>
        <end position="338"/>
    </location>
</feature>
<evidence type="ECO:0000256" key="2">
    <source>
        <dbReference type="SAM" id="SignalP"/>
    </source>
</evidence>
<comment type="similarity">
    <text evidence="1">Belongs to the bacterial solute-binding protein 8 family.</text>
</comment>
<proteinExistence type="inferred from homology"/>
<feature type="signal peptide" evidence="2">
    <location>
        <begin position="1"/>
        <end position="24"/>
    </location>
</feature>
<feature type="chain" id="PRO_5047148654" evidence="2">
    <location>
        <begin position="25"/>
        <end position="338"/>
    </location>
</feature>
<dbReference type="PANTHER" id="PTHR30535">
    <property type="entry name" value="VITAMIN B12-BINDING PROTEIN"/>
    <property type="match status" value="1"/>
</dbReference>
<dbReference type="InterPro" id="IPR002491">
    <property type="entry name" value="ABC_transptr_periplasmic_BD"/>
</dbReference>
<dbReference type="RefSeq" id="WP_019618891.1">
    <property type="nucleotide sequence ID" value="NZ_JBHUNE010000001.1"/>
</dbReference>